<organism evidence="2 3">
    <name type="scientific">Acer yangbiense</name>
    <dbReference type="NCBI Taxonomy" id="1000413"/>
    <lineage>
        <taxon>Eukaryota</taxon>
        <taxon>Viridiplantae</taxon>
        <taxon>Streptophyta</taxon>
        <taxon>Embryophyta</taxon>
        <taxon>Tracheophyta</taxon>
        <taxon>Spermatophyta</taxon>
        <taxon>Magnoliopsida</taxon>
        <taxon>eudicotyledons</taxon>
        <taxon>Gunneridae</taxon>
        <taxon>Pentapetalae</taxon>
        <taxon>rosids</taxon>
        <taxon>malvids</taxon>
        <taxon>Sapindales</taxon>
        <taxon>Sapindaceae</taxon>
        <taxon>Hippocastanoideae</taxon>
        <taxon>Acereae</taxon>
        <taxon>Acer</taxon>
    </lineage>
</organism>
<keyword evidence="3" id="KW-1185">Reference proteome</keyword>
<sequence>MDPNEIARLCESLSIQSKEEKLWGVKDQLKVAAGKKLELCLVGKLLSSKNVNRDAFRAVMPRIWRAHGLEIEIHNAPLLCMTKELGEYLGKIIGDLVDIDVGLTGECFGKYLRVRVAIDISQPLKRFLMMDLAEDGSESLLLLRYEKLPDYCFCCGLVGHSYPMCTTNLTGGAQTAG</sequence>
<evidence type="ECO:0000313" key="3">
    <source>
        <dbReference type="Proteomes" id="UP000323000"/>
    </source>
</evidence>
<evidence type="ECO:0000259" key="1">
    <source>
        <dbReference type="Pfam" id="PF14392"/>
    </source>
</evidence>
<dbReference type="InterPro" id="IPR040256">
    <property type="entry name" value="At4g02000-like"/>
</dbReference>
<dbReference type="EMBL" id="VAHF01000002">
    <property type="protein sequence ID" value="TXG70673.1"/>
    <property type="molecule type" value="Genomic_DNA"/>
</dbReference>
<dbReference type="OrthoDB" id="1707487at2759"/>
<comment type="caution">
    <text evidence="2">The sequence shown here is derived from an EMBL/GenBank/DDBJ whole genome shotgun (WGS) entry which is preliminary data.</text>
</comment>
<name>A0A5C7IMU7_9ROSI</name>
<dbReference type="Pfam" id="PF14392">
    <property type="entry name" value="zf-CCHC_4"/>
    <property type="match status" value="1"/>
</dbReference>
<dbReference type="PANTHER" id="PTHR31286:SF167">
    <property type="entry name" value="OS09G0268800 PROTEIN"/>
    <property type="match status" value="1"/>
</dbReference>
<dbReference type="AlphaFoldDB" id="A0A5C7IMU7"/>
<dbReference type="Proteomes" id="UP000323000">
    <property type="component" value="Chromosome 2"/>
</dbReference>
<feature type="domain" description="Zinc knuckle CX2CX4HX4C" evidence="1">
    <location>
        <begin position="118"/>
        <end position="166"/>
    </location>
</feature>
<gene>
    <name evidence="2" type="ORF">EZV62_005608</name>
</gene>
<proteinExistence type="predicted"/>
<dbReference type="InterPro" id="IPR025836">
    <property type="entry name" value="Zn_knuckle_CX2CX4HX4C"/>
</dbReference>
<protein>
    <recommendedName>
        <fullName evidence="1">Zinc knuckle CX2CX4HX4C domain-containing protein</fullName>
    </recommendedName>
</protein>
<accession>A0A5C7IMU7</accession>
<dbReference type="PANTHER" id="PTHR31286">
    <property type="entry name" value="GLYCINE-RICH CELL WALL STRUCTURAL PROTEIN 1.8-LIKE"/>
    <property type="match status" value="1"/>
</dbReference>
<evidence type="ECO:0000313" key="2">
    <source>
        <dbReference type="EMBL" id="TXG70673.1"/>
    </source>
</evidence>
<reference evidence="3" key="1">
    <citation type="journal article" date="2019" name="Gigascience">
        <title>De novo genome assembly of the endangered Acer yangbiense, a plant species with extremely small populations endemic to Yunnan Province, China.</title>
        <authorList>
            <person name="Yang J."/>
            <person name="Wariss H.M."/>
            <person name="Tao L."/>
            <person name="Zhang R."/>
            <person name="Yun Q."/>
            <person name="Hollingsworth P."/>
            <person name="Dao Z."/>
            <person name="Luo G."/>
            <person name="Guo H."/>
            <person name="Ma Y."/>
            <person name="Sun W."/>
        </authorList>
    </citation>
    <scope>NUCLEOTIDE SEQUENCE [LARGE SCALE GENOMIC DNA]</scope>
    <source>
        <strain evidence="3">cv. Malutang</strain>
    </source>
</reference>